<feature type="domain" description="Glycosyltransferase 2-like" evidence="6">
    <location>
        <begin position="5"/>
        <end position="95"/>
    </location>
</feature>
<evidence type="ECO:0000256" key="1">
    <source>
        <dbReference type="ARBA" id="ARBA00004236"/>
    </source>
</evidence>
<name>A0ABV2A858_9GAMM</name>
<dbReference type="Gene3D" id="3.90.550.10">
    <property type="entry name" value="Spore Coat Polysaccharide Biosynthesis Protein SpsA, Chain A"/>
    <property type="match status" value="1"/>
</dbReference>
<dbReference type="InterPro" id="IPR026461">
    <property type="entry name" value="Trfase_2_rSAM/seldom_assoc"/>
</dbReference>
<dbReference type="SUPFAM" id="SSF53448">
    <property type="entry name" value="Nucleotide-diphospho-sugar transferases"/>
    <property type="match status" value="1"/>
</dbReference>
<evidence type="ECO:0000256" key="5">
    <source>
        <dbReference type="ARBA" id="ARBA00023136"/>
    </source>
</evidence>
<gene>
    <name evidence="7" type="ORF">ABSH63_05340</name>
</gene>
<dbReference type="Proteomes" id="UP001465331">
    <property type="component" value="Unassembled WGS sequence"/>
</dbReference>
<evidence type="ECO:0000256" key="4">
    <source>
        <dbReference type="ARBA" id="ARBA00022679"/>
    </source>
</evidence>
<keyword evidence="2" id="KW-1003">Cell membrane</keyword>
<comment type="caution">
    <text evidence="7">The sequence shown here is derived from an EMBL/GenBank/DDBJ whole genome shotgun (WGS) entry which is preliminary data.</text>
</comment>
<evidence type="ECO:0000313" key="8">
    <source>
        <dbReference type="Proteomes" id="UP001465331"/>
    </source>
</evidence>
<keyword evidence="4" id="KW-0808">Transferase</keyword>
<dbReference type="PANTHER" id="PTHR43646">
    <property type="entry name" value="GLYCOSYLTRANSFERASE"/>
    <property type="match status" value="1"/>
</dbReference>
<dbReference type="PANTHER" id="PTHR43646:SF2">
    <property type="entry name" value="GLYCOSYLTRANSFERASE 2-LIKE DOMAIN-CONTAINING PROTEIN"/>
    <property type="match status" value="1"/>
</dbReference>
<dbReference type="InterPro" id="IPR029044">
    <property type="entry name" value="Nucleotide-diphossugar_trans"/>
</dbReference>
<dbReference type="InterPro" id="IPR001173">
    <property type="entry name" value="Glyco_trans_2-like"/>
</dbReference>
<evidence type="ECO:0000313" key="7">
    <source>
        <dbReference type="EMBL" id="MES0873432.1"/>
    </source>
</evidence>
<sequence length="222" mass="24515">MTLGIVIPMLNEAAQLPSLLEHLLPFVRRGTEVVLVDGGSDDDSVALARAAGFTVLESAPGRARQMNLGARASRGEALLFLHADTRLPADALAAVDTALRHHVWGRFDVSIAGRSPLLPMVAMLMNLRSRLSGIATGDQAIFMTRRAFDAVGGFPDQPLMEDLAICQSLKRLGRPACLKLRVTTSGRRWDTRGVWRTIALMWWLRWRYWRGASPEALAKAYR</sequence>
<evidence type="ECO:0000256" key="3">
    <source>
        <dbReference type="ARBA" id="ARBA00022676"/>
    </source>
</evidence>
<keyword evidence="3" id="KW-0328">Glycosyltransferase</keyword>
<evidence type="ECO:0000259" key="6">
    <source>
        <dbReference type="Pfam" id="PF00535"/>
    </source>
</evidence>
<keyword evidence="5" id="KW-0472">Membrane</keyword>
<reference evidence="7 8" key="1">
    <citation type="submission" date="2024-06" db="EMBL/GenBank/DDBJ databases">
        <authorList>
            <person name="Li Z."/>
            <person name="Jiang Y."/>
        </authorList>
    </citation>
    <scope>NUCLEOTIDE SEQUENCE [LARGE SCALE GENOMIC DNA]</scope>
    <source>
        <strain evidence="7 8">HSW-8</strain>
    </source>
</reference>
<dbReference type="Pfam" id="PF00535">
    <property type="entry name" value="Glycos_transf_2"/>
    <property type="match status" value="1"/>
</dbReference>
<dbReference type="CDD" id="cd02522">
    <property type="entry name" value="GT_2_like_a"/>
    <property type="match status" value="1"/>
</dbReference>
<dbReference type="EMBL" id="JBEPIJ010000004">
    <property type="protein sequence ID" value="MES0873432.1"/>
    <property type="molecule type" value="Genomic_DNA"/>
</dbReference>
<accession>A0ABV2A858</accession>
<comment type="subcellular location">
    <subcellularLocation>
        <location evidence="1">Cell membrane</location>
    </subcellularLocation>
</comment>
<organism evidence="7 8">
    <name type="scientific">Sinimarinibacterium thermocellulolyticum</name>
    <dbReference type="NCBI Taxonomy" id="3170016"/>
    <lineage>
        <taxon>Bacteria</taxon>
        <taxon>Pseudomonadati</taxon>
        <taxon>Pseudomonadota</taxon>
        <taxon>Gammaproteobacteria</taxon>
        <taxon>Nevskiales</taxon>
        <taxon>Nevskiaceae</taxon>
        <taxon>Sinimarinibacterium</taxon>
    </lineage>
</organism>
<keyword evidence="8" id="KW-1185">Reference proteome</keyword>
<protein>
    <submittedName>
        <fullName evidence="7">TIGR04283 family arsenosugar biosynthesis glycosyltransferase</fullName>
    </submittedName>
</protein>
<proteinExistence type="predicted"/>
<dbReference type="NCBIfam" id="TIGR04283">
    <property type="entry name" value="glyco_like_mftF"/>
    <property type="match status" value="1"/>
</dbReference>
<evidence type="ECO:0000256" key="2">
    <source>
        <dbReference type="ARBA" id="ARBA00022475"/>
    </source>
</evidence>